<dbReference type="PROSITE" id="PS51034">
    <property type="entry name" value="ZP_2"/>
    <property type="match status" value="1"/>
</dbReference>
<keyword evidence="4" id="KW-0812">Transmembrane</keyword>
<feature type="domain" description="EGF-like" evidence="5">
    <location>
        <begin position="73"/>
        <end position="104"/>
    </location>
</feature>
<accession>A0ABP0GS63</accession>
<proteinExistence type="predicted"/>
<feature type="domain" description="ZP" evidence="6">
    <location>
        <begin position="156"/>
        <end position="426"/>
    </location>
</feature>
<sequence length="561" mass="62342">MPFIFYEMNSSVIIRSVILAIFCLNYFNGVAYGAGSGAIDCGGRLCHFDKCHVSKITGRAICRDIRATFRCKNNDDCGFGVCAPGSAGSFRCECFPGYAGPVCDEPVPVSPCDEHPCLGDCNCFESCRHEGGRYCVSEKGFIGNNCSIAVPFIGAYATEIVIEVLQDFYKEFDKGVRNSYIYVSPTFDQALEEKCKAFLQGDQYVLSIPLPFTRCGTSIELNDQYITFSNRLWINREVPGSQFDMPVPILDFQCRYQNDYEIVTSLQPLIEPTSGYVLTRNGKFRVLSQLCKLASCPVQCPSIYNVSEGAIYTVGENIHLTVEAQLLSPFFNAGLPPLTSTIQELFLSCDSHPSKPRVVNLALDGCPTNVDFAFHMSAGFENNGQSACISFQLPRVAYCNEVFIHIRIKICTEDQTQICSNSASVRRCLTLQKRSVTDEDNSDEFMRIIGPIYLLEGQEGTTSYTIYPEDGAIRFTSYSIRGTSQNRSSDIVVVTDQMEESFPWIFLTFGLVAMVITILFFVLLRTGVGFTCLSLPRKPFPTLPHHCSCGNHPCLCDRCLA</sequence>
<dbReference type="PROSITE" id="PS01186">
    <property type="entry name" value="EGF_2"/>
    <property type="match status" value="1"/>
</dbReference>
<dbReference type="InterPro" id="IPR001507">
    <property type="entry name" value="ZP_dom"/>
</dbReference>
<dbReference type="Gene3D" id="2.60.40.3210">
    <property type="entry name" value="Zona pellucida, ZP-N domain"/>
    <property type="match status" value="1"/>
</dbReference>
<evidence type="ECO:0000256" key="4">
    <source>
        <dbReference type="SAM" id="Phobius"/>
    </source>
</evidence>
<name>A0ABP0GS63_CLALP</name>
<keyword evidence="3" id="KW-0245">EGF-like domain</keyword>
<protein>
    <submittedName>
        <fullName evidence="7">Uncharacterized protein</fullName>
    </submittedName>
</protein>
<dbReference type="EMBL" id="CAWYQH010000141">
    <property type="protein sequence ID" value="CAK8694390.1"/>
    <property type="molecule type" value="Genomic_DNA"/>
</dbReference>
<evidence type="ECO:0000259" key="5">
    <source>
        <dbReference type="PROSITE" id="PS50026"/>
    </source>
</evidence>
<dbReference type="PANTHER" id="PTHR14002">
    <property type="entry name" value="ENDOGLIN/TGF-BETA RECEPTOR TYPE III"/>
    <property type="match status" value="1"/>
</dbReference>
<keyword evidence="8" id="KW-1185">Reference proteome</keyword>
<evidence type="ECO:0000256" key="1">
    <source>
        <dbReference type="ARBA" id="ARBA00022729"/>
    </source>
</evidence>
<dbReference type="PANTHER" id="PTHR14002:SF20">
    <property type="entry name" value="ZONA PELLUCIDA-LIKE DOMAIN-CONTAINING PROTEIN 1"/>
    <property type="match status" value="1"/>
</dbReference>
<evidence type="ECO:0000256" key="3">
    <source>
        <dbReference type="PROSITE-ProRule" id="PRU00076"/>
    </source>
</evidence>
<dbReference type="InterPro" id="IPR042235">
    <property type="entry name" value="ZP-C_dom"/>
</dbReference>
<evidence type="ECO:0000256" key="2">
    <source>
        <dbReference type="ARBA" id="ARBA00023157"/>
    </source>
</evidence>
<evidence type="ECO:0000259" key="6">
    <source>
        <dbReference type="PROSITE" id="PS51034"/>
    </source>
</evidence>
<gene>
    <name evidence="7" type="ORF">CVLEPA_LOCUS27760</name>
</gene>
<feature type="transmembrane region" description="Helical" evidence="4">
    <location>
        <begin position="502"/>
        <end position="524"/>
    </location>
</feature>
<keyword evidence="4" id="KW-0472">Membrane</keyword>
<dbReference type="PROSITE" id="PS00022">
    <property type="entry name" value="EGF_1"/>
    <property type="match status" value="1"/>
</dbReference>
<comment type="caution">
    <text evidence="7">The sequence shown here is derived from an EMBL/GenBank/DDBJ whole genome shotgun (WGS) entry which is preliminary data.</text>
</comment>
<keyword evidence="2 3" id="KW-1015">Disulfide bond</keyword>
<dbReference type="Proteomes" id="UP001642483">
    <property type="component" value="Unassembled WGS sequence"/>
</dbReference>
<comment type="caution">
    <text evidence="3">Lacks conserved residue(s) required for the propagation of feature annotation.</text>
</comment>
<organism evidence="7 8">
    <name type="scientific">Clavelina lepadiformis</name>
    <name type="common">Light-bulb sea squirt</name>
    <name type="synonym">Ascidia lepadiformis</name>
    <dbReference type="NCBI Taxonomy" id="159417"/>
    <lineage>
        <taxon>Eukaryota</taxon>
        <taxon>Metazoa</taxon>
        <taxon>Chordata</taxon>
        <taxon>Tunicata</taxon>
        <taxon>Ascidiacea</taxon>
        <taxon>Aplousobranchia</taxon>
        <taxon>Clavelinidae</taxon>
        <taxon>Clavelina</taxon>
    </lineage>
</organism>
<reference evidence="7 8" key="1">
    <citation type="submission" date="2024-02" db="EMBL/GenBank/DDBJ databases">
        <authorList>
            <person name="Daric V."/>
            <person name="Darras S."/>
        </authorList>
    </citation>
    <scope>NUCLEOTIDE SEQUENCE [LARGE SCALE GENOMIC DNA]</scope>
</reference>
<dbReference type="Gene3D" id="2.60.40.4100">
    <property type="entry name" value="Zona pellucida, ZP-C domain"/>
    <property type="match status" value="1"/>
</dbReference>
<keyword evidence="4" id="KW-1133">Transmembrane helix</keyword>
<feature type="disulfide bond" evidence="3">
    <location>
        <begin position="94"/>
        <end position="103"/>
    </location>
</feature>
<dbReference type="PROSITE" id="PS50026">
    <property type="entry name" value="EGF_3"/>
    <property type="match status" value="1"/>
</dbReference>
<evidence type="ECO:0000313" key="7">
    <source>
        <dbReference type="EMBL" id="CAK8694390.1"/>
    </source>
</evidence>
<dbReference type="InterPro" id="IPR000742">
    <property type="entry name" value="EGF"/>
</dbReference>
<keyword evidence="1" id="KW-0732">Signal</keyword>
<feature type="transmembrane region" description="Helical" evidence="4">
    <location>
        <begin position="12"/>
        <end position="34"/>
    </location>
</feature>
<evidence type="ECO:0000313" key="8">
    <source>
        <dbReference type="Proteomes" id="UP001642483"/>
    </source>
</evidence>